<keyword evidence="2" id="KW-1185">Reference proteome</keyword>
<dbReference type="EMBL" id="AP012273">
    <property type="protein sequence ID" value="BAO45373.1"/>
    <property type="molecule type" value="Genomic_DNA"/>
</dbReference>
<dbReference type="Proteomes" id="UP000031631">
    <property type="component" value="Chromosome"/>
</dbReference>
<proteinExistence type="predicted"/>
<evidence type="ECO:0008006" key="3">
    <source>
        <dbReference type="Google" id="ProtNLM"/>
    </source>
</evidence>
<gene>
    <name evidence="1" type="ORF">TBH_C2464</name>
</gene>
<name>A0A7U6GKJ9_9GAMM</name>
<organism evidence="1 2">
    <name type="scientific">Thiolapillus brandeum</name>
    <dbReference type="NCBI Taxonomy" id="1076588"/>
    <lineage>
        <taxon>Bacteria</taxon>
        <taxon>Pseudomonadati</taxon>
        <taxon>Pseudomonadota</taxon>
        <taxon>Gammaproteobacteria</taxon>
        <taxon>Chromatiales</taxon>
        <taxon>Sedimenticolaceae</taxon>
        <taxon>Thiolapillus</taxon>
    </lineage>
</organism>
<reference evidence="1 2" key="1">
    <citation type="journal article" date="2014" name="PLoS ONE">
        <title>Physiological and genomic features of a novel sulfur-oxidizing gammaproteobacterium belonging to a previously uncultivated symbiotic lineage isolated from a hydrothermal vent.</title>
        <authorList>
            <person name="Nunoura T."/>
            <person name="Takaki Y."/>
            <person name="Kazama H."/>
            <person name="Kakuta J."/>
            <person name="Shimamura S."/>
            <person name="Makita H."/>
            <person name="Hirai M."/>
            <person name="Miyazaki M."/>
            <person name="Takai K."/>
        </authorList>
    </citation>
    <scope>NUCLEOTIDE SEQUENCE [LARGE SCALE GENOMIC DNA]</scope>
    <source>
        <strain evidence="1 2">Hiromi1</strain>
    </source>
</reference>
<protein>
    <recommendedName>
        <fullName evidence="3">Tetratricopeptide repeat protein</fullName>
    </recommendedName>
</protein>
<dbReference type="AlphaFoldDB" id="A0A7U6GKJ9"/>
<sequence>MVMDFHNPDKLEDTVADSANMDAVEKARLEGELVELQSRLPEISDVGEKARLQRDMGRILADLKRGDEAWPLCREAFEHFLTTKNWEAAADCCNLMYLSDQSDSLVALGQGVWLGVTYPINPEISVELLHHIIDDTPDDSDGAAVAAATAAFIVDVRTRDHPLREDLLFFTQQMLGKVANRHSGVSDQAQFSYWIEKLELDQPDKFLVRLRNIVDVLVQDDWWFDREALQAGIPED</sequence>
<dbReference type="KEGG" id="tbn:TBH_C2464"/>
<evidence type="ECO:0000313" key="2">
    <source>
        <dbReference type="Proteomes" id="UP000031631"/>
    </source>
</evidence>
<accession>A0A7U6GKJ9</accession>
<evidence type="ECO:0000313" key="1">
    <source>
        <dbReference type="EMBL" id="BAO45373.1"/>
    </source>
</evidence>